<dbReference type="GO" id="GO:0051287">
    <property type="term" value="F:NAD binding"/>
    <property type="evidence" value="ECO:0007669"/>
    <property type="project" value="InterPro"/>
</dbReference>
<dbReference type="PROSITE" id="PS00670">
    <property type="entry name" value="D_2_HYDROXYACID_DH_2"/>
    <property type="match status" value="1"/>
</dbReference>
<comment type="similarity">
    <text evidence="1 4">Belongs to the D-isomer specific 2-hydroxyacid dehydrogenase family.</text>
</comment>
<dbReference type="Pfam" id="PF02826">
    <property type="entry name" value="2-Hacid_dh_C"/>
    <property type="match status" value="1"/>
</dbReference>
<keyword evidence="2 4" id="KW-0560">Oxidoreductase</keyword>
<keyword evidence="8" id="KW-1185">Reference proteome</keyword>
<dbReference type="Gene3D" id="3.40.50.720">
    <property type="entry name" value="NAD(P)-binding Rossmann-like Domain"/>
    <property type="match status" value="2"/>
</dbReference>
<dbReference type="AlphaFoldDB" id="A0A511XG47"/>
<name>A0A511XG47_9PROT</name>
<evidence type="ECO:0000313" key="8">
    <source>
        <dbReference type="Proteomes" id="UP000321746"/>
    </source>
</evidence>
<dbReference type="InterPro" id="IPR029753">
    <property type="entry name" value="D-isomer_DH_CS"/>
</dbReference>
<dbReference type="InterPro" id="IPR050223">
    <property type="entry name" value="D-isomer_2-hydroxyacid_DH"/>
</dbReference>
<proteinExistence type="inferred from homology"/>
<dbReference type="RefSeq" id="WP_146884942.1">
    <property type="nucleotide sequence ID" value="NZ_BJYG01000001.1"/>
</dbReference>
<dbReference type="CDD" id="cd05301">
    <property type="entry name" value="GDH"/>
    <property type="match status" value="1"/>
</dbReference>
<dbReference type="SUPFAM" id="SSF51735">
    <property type="entry name" value="NAD(P)-binding Rossmann-fold domains"/>
    <property type="match status" value="1"/>
</dbReference>
<evidence type="ECO:0000313" key="7">
    <source>
        <dbReference type="EMBL" id="GEN61926.1"/>
    </source>
</evidence>
<dbReference type="PROSITE" id="PS00065">
    <property type="entry name" value="D_2_HYDROXYACID_DH_1"/>
    <property type="match status" value="1"/>
</dbReference>
<protein>
    <submittedName>
        <fullName evidence="7">D-glycerate dehydrogenase</fullName>
    </submittedName>
</protein>
<accession>A0A511XG47</accession>
<evidence type="ECO:0000256" key="3">
    <source>
        <dbReference type="ARBA" id="ARBA00023027"/>
    </source>
</evidence>
<dbReference type="InterPro" id="IPR029752">
    <property type="entry name" value="D-isomer_DH_CS1"/>
</dbReference>
<dbReference type="EMBL" id="BJYG01000001">
    <property type="protein sequence ID" value="GEN61926.1"/>
    <property type="molecule type" value="Genomic_DNA"/>
</dbReference>
<organism evidence="7 8">
    <name type="scientific">Acetobacter oeni</name>
    <dbReference type="NCBI Taxonomy" id="304077"/>
    <lineage>
        <taxon>Bacteria</taxon>
        <taxon>Pseudomonadati</taxon>
        <taxon>Pseudomonadota</taxon>
        <taxon>Alphaproteobacteria</taxon>
        <taxon>Acetobacterales</taxon>
        <taxon>Acetobacteraceae</taxon>
        <taxon>Acetobacter</taxon>
    </lineage>
</organism>
<dbReference type="GO" id="GO:0030267">
    <property type="term" value="F:glyoxylate reductase (NADPH) activity"/>
    <property type="evidence" value="ECO:0007669"/>
    <property type="project" value="TreeGrafter"/>
</dbReference>
<evidence type="ECO:0000259" key="6">
    <source>
        <dbReference type="Pfam" id="PF02826"/>
    </source>
</evidence>
<reference evidence="7 8" key="1">
    <citation type="submission" date="2019-07" db="EMBL/GenBank/DDBJ databases">
        <title>Whole genome shotgun sequence of Acetobacter oeni NBRC 105207.</title>
        <authorList>
            <person name="Hosoyama A."/>
            <person name="Uohara A."/>
            <person name="Ohji S."/>
            <person name="Ichikawa N."/>
        </authorList>
    </citation>
    <scope>NUCLEOTIDE SEQUENCE [LARGE SCALE GENOMIC DNA]</scope>
    <source>
        <strain evidence="7 8">NBRC 105207</strain>
    </source>
</reference>
<evidence type="ECO:0000256" key="1">
    <source>
        <dbReference type="ARBA" id="ARBA00005854"/>
    </source>
</evidence>
<dbReference type="OrthoDB" id="9793626at2"/>
<evidence type="ECO:0000259" key="5">
    <source>
        <dbReference type="Pfam" id="PF00389"/>
    </source>
</evidence>
<evidence type="ECO:0000256" key="2">
    <source>
        <dbReference type="ARBA" id="ARBA00023002"/>
    </source>
</evidence>
<dbReference type="GO" id="GO:0005829">
    <property type="term" value="C:cytosol"/>
    <property type="evidence" value="ECO:0007669"/>
    <property type="project" value="TreeGrafter"/>
</dbReference>
<dbReference type="Proteomes" id="UP000321746">
    <property type="component" value="Unassembled WGS sequence"/>
</dbReference>
<dbReference type="InterPro" id="IPR006139">
    <property type="entry name" value="D-isomer_2_OHA_DH_cat_dom"/>
</dbReference>
<dbReference type="PANTHER" id="PTHR10996:SF283">
    <property type="entry name" value="GLYOXYLATE_HYDROXYPYRUVATE REDUCTASE B"/>
    <property type="match status" value="1"/>
</dbReference>
<dbReference type="PANTHER" id="PTHR10996">
    <property type="entry name" value="2-HYDROXYACID DEHYDROGENASE-RELATED"/>
    <property type="match status" value="1"/>
</dbReference>
<feature type="domain" description="D-isomer specific 2-hydroxyacid dehydrogenase NAD-binding" evidence="6">
    <location>
        <begin position="114"/>
        <end position="291"/>
    </location>
</feature>
<comment type="caution">
    <text evidence="7">The sequence shown here is derived from an EMBL/GenBank/DDBJ whole genome shotgun (WGS) entry which is preliminary data.</text>
</comment>
<sequence length="324" mass="34900">MPENRPRIIRSVRLPQPVEDRITASFDAPPVPTSPLSTDEVFRLAEETKAEGLLVTHHAAIRGADVERIPKSVRIVATVSVGLDHLDVKAILDRGIAVTNTPDVLTDCNADLAMMLIIAASRRVKAYTEIIRNGWGHTLAMDELLGVRVSGKTLGIIGMGRIGQAVAKRAKGFDMKVLYHNRRRLDPLDEHGATWFGNLSDMLPQCQILTLHLPGNPESDSIINAKTLSLLPKGAVFVNAARGILVDEDALLDALNSGHLFGAGLDVCRNEPDPAPRLLAEPNVFMTPHVGSATIETRTAMGMLALDNVVAEVAGKPLLTPVKA</sequence>
<dbReference type="PROSITE" id="PS00671">
    <property type="entry name" value="D_2_HYDROXYACID_DH_3"/>
    <property type="match status" value="1"/>
</dbReference>
<dbReference type="InterPro" id="IPR036291">
    <property type="entry name" value="NAD(P)-bd_dom_sf"/>
</dbReference>
<dbReference type="FunFam" id="3.40.50.720:FF:000203">
    <property type="entry name" value="D-3-phosphoglycerate dehydrogenase (SerA)"/>
    <property type="match status" value="1"/>
</dbReference>
<dbReference type="InterPro" id="IPR006140">
    <property type="entry name" value="D-isomer_DH_NAD-bd"/>
</dbReference>
<evidence type="ECO:0000256" key="4">
    <source>
        <dbReference type="RuleBase" id="RU003719"/>
    </source>
</evidence>
<dbReference type="SUPFAM" id="SSF52283">
    <property type="entry name" value="Formate/glycerate dehydrogenase catalytic domain-like"/>
    <property type="match status" value="1"/>
</dbReference>
<keyword evidence="3" id="KW-0520">NAD</keyword>
<gene>
    <name evidence="7" type="ORF">AOE01nite_01500</name>
</gene>
<dbReference type="Pfam" id="PF00389">
    <property type="entry name" value="2-Hacid_dh"/>
    <property type="match status" value="1"/>
</dbReference>
<feature type="domain" description="D-isomer specific 2-hydroxyacid dehydrogenase catalytic" evidence="5">
    <location>
        <begin position="35"/>
        <end position="322"/>
    </location>
</feature>
<dbReference type="GO" id="GO:0016618">
    <property type="term" value="F:hydroxypyruvate reductase [NAD(P)H] activity"/>
    <property type="evidence" value="ECO:0007669"/>
    <property type="project" value="TreeGrafter"/>
</dbReference>